<evidence type="ECO:0000256" key="1">
    <source>
        <dbReference type="SAM" id="MobiDB-lite"/>
    </source>
</evidence>
<protein>
    <recommendedName>
        <fullName evidence="5">DUF3566 domain-containing protein</fullName>
    </recommendedName>
</protein>
<evidence type="ECO:0000313" key="3">
    <source>
        <dbReference type="EMBL" id="GGO45197.1"/>
    </source>
</evidence>
<feature type="region of interest" description="Disordered" evidence="1">
    <location>
        <begin position="1"/>
        <end position="75"/>
    </location>
</feature>
<gene>
    <name evidence="3" type="ORF">GCM10010977_17390</name>
</gene>
<name>A0ABQ2M0A6_9MICC</name>
<organism evidence="3 4">
    <name type="scientific">Citricoccus zhacaiensis</name>
    <dbReference type="NCBI Taxonomy" id="489142"/>
    <lineage>
        <taxon>Bacteria</taxon>
        <taxon>Bacillati</taxon>
        <taxon>Actinomycetota</taxon>
        <taxon>Actinomycetes</taxon>
        <taxon>Micrococcales</taxon>
        <taxon>Micrococcaceae</taxon>
        <taxon>Citricoccus</taxon>
    </lineage>
</organism>
<feature type="transmembrane region" description="Helical" evidence="2">
    <location>
        <begin position="89"/>
        <end position="120"/>
    </location>
</feature>
<accession>A0ABQ2M0A6</accession>
<sequence length="172" mass="17822">MPDRPAPRSPLPASTRHRGHLDPDRGGDGETGFDFFGRFEDDQPDPGTDFDAGAADASPLTSGAPRRDVGRTSRASQQAASAPLWCKGLLYVSMGVGVVAALLLIITVIAQVFVAGTFTLGGGDMLSDSEAADSIRRDVVWVPLTGPLIALGAAFAGLCVAAVGIFRARRSA</sequence>
<keyword evidence="2" id="KW-1133">Transmembrane helix</keyword>
<dbReference type="RefSeq" id="WP_188805763.1">
    <property type="nucleotide sequence ID" value="NZ_BAAAOU010000005.1"/>
</dbReference>
<dbReference type="EMBL" id="BMLQ01000004">
    <property type="protein sequence ID" value="GGO45197.1"/>
    <property type="molecule type" value="Genomic_DNA"/>
</dbReference>
<proteinExistence type="predicted"/>
<evidence type="ECO:0000256" key="2">
    <source>
        <dbReference type="SAM" id="Phobius"/>
    </source>
</evidence>
<keyword evidence="4" id="KW-1185">Reference proteome</keyword>
<feature type="transmembrane region" description="Helical" evidence="2">
    <location>
        <begin position="140"/>
        <end position="166"/>
    </location>
</feature>
<keyword evidence="2" id="KW-0472">Membrane</keyword>
<comment type="caution">
    <text evidence="3">The sequence shown here is derived from an EMBL/GenBank/DDBJ whole genome shotgun (WGS) entry which is preliminary data.</text>
</comment>
<reference evidence="4" key="1">
    <citation type="journal article" date="2019" name="Int. J. Syst. Evol. Microbiol.">
        <title>The Global Catalogue of Microorganisms (GCM) 10K type strain sequencing project: providing services to taxonomists for standard genome sequencing and annotation.</title>
        <authorList>
            <consortium name="The Broad Institute Genomics Platform"/>
            <consortium name="The Broad Institute Genome Sequencing Center for Infectious Disease"/>
            <person name="Wu L."/>
            <person name="Ma J."/>
        </authorList>
    </citation>
    <scope>NUCLEOTIDE SEQUENCE [LARGE SCALE GENOMIC DNA]</scope>
    <source>
        <strain evidence="4">CGMCC 1.7064</strain>
    </source>
</reference>
<dbReference type="Proteomes" id="UP000642509">
    <property type="component" value="Unassembled WGS sequence"/>
</dbReference>
<keyword evidence="2" id="KW-0812">Transmembrane</keyword>
<evidence type="ECO:0008006" key="5">
    <source>
        <dbReference type="Google" id="ProtNLM"/>
    </source>
</evidence>
<evidence type="ECO:0000313" key="4">
    <source>
        <dbReference type="Proteomes" id="UP000642509"/>
    </source>
</evidence>